<reference evidence="1" key="1">
    <citation type="journal article" date="2015" name="Nature">
        <title>Complex archaea that bridge the gap between prokaryotes and eukaryotes.</title>
        <authorList>
            <person name="Spang A."/>
            <person name="Saw J.H."/>
            <person name="Jorgensen S.L."/>
            <person name="Zaremba-Niedzwiedzka K."/>
            <person name="Martijn J."/>
            <person name="Lind A.E."/>
            <person name="van Eijk R."/>
            <person name="Schleper C."/>
            <person name="Guy L."/>
            <person name="Ettema T.J."/>
        </authorList>
    </citation>
    <scope>NUCLEOTIDE SEQUENCE</scope>
</reference>
<dbReference type="AlphaFoldDB" id="A0A0F9FFZ9"/>
<name>A0A0F9FFZ9_9ZZZZ</name>
<accession>A0A0F9FFZ9</accession>
<protein>
    <submittedName>
        <fullName evidence="1">Uncharacterized protein</fullName>
    </submittedName>
</protein>
<comment type="caution">
    <text evidence="1">The sequence shown here is derived from an EMBL/GenBank/DDBJ whole genome shotgun (WGS) entry which is preliminary data.</text>
</comment>
<organism evidence="1">
    <name type="scientific">marine sediment metagenome</name>
    <dbReference type="NCBI Taxonomy" id="412755"/>
    <lineage>
        <taxon>unclassified sequences</taxon>
        <taxon>metagenomes</taxon>
        <taxon>ecological metagenomes</taxon>
    </lineage>
</organism>
<sequence length="83" mass="9933">MNRRFAKTILIRIKMWTARKLFPEFFKAAYDMCIVMMPSEISDGVYTLPKASDDEALQIYTEAWQIVMGHTYDLEQDKWTRFE</sequence>
<evidence type="ECO:0000313" key="1">
    <source>
        <dbReference type="EMBL" id="KKL50057.1"/>
    </source>
</evidence>
<dbReference type="EMBL" id="LAZR01032736">
    <property type="protein sequence ID" value="KKL50057.1"/>
    <property type="molecule type" value="Genomic_DNA"/>
</dbReference>
<gene>
    <name evidence="1" type="ORF">LCGC14_2309290</name>
</gene>
<proteinExistence type="predicted"/>